<dbReference type="InterPro" id="IPR027417">
    <property type="entry name" value="P-loop_NTPase"/>
</dbReference>
<keyword evidence="5" id="KW-1185">Reference proteome</keyword>
<dbReference type="GO" id="GO:0003690">
    <property type="term" value="F:double-stranded DNA binding"/>
    <property type="evidence" value="ECO:0007669"/>
    <property type="project" value="TreeGrafter"/>
</dbReference>
<reference evidence="4" key="3">
    <citation type="submission" date="2025-09" db="UniProtKB">
        <authorList>
            <consortium name="Ensembl"/>
        </authorList>
    </citation>
    <scope>IDENTIFICATION</scope>
</reference>
<dbReference type="GO" id="GO:0140664">
    <property type="term" value="F:ATP-dependent DNA damage sensor activity"/>
    <property type="evidence" value="ECO:0007669"/>
    <property type="project" value="InterPro"/>
</dbReference>
<evidence type="ECO:0000256" key="3">
    <source>
        <dbReference type="SAM" id="MobiDB-lite"/>
    </source>
</evidence>
<name>A0A8C3H0C3_CORMO</name>
<evidence type="ECO:0000256" key="1">
    <source>
        <dbReference type="ARBA" id="ARBA00022741"/>
    </source>
</evidence>
<dbReference type="PROSITE" id="PS50162">
    <property type="entry name" value="RECA_2"/>
    <property type="match status" value="1"/>
</dbReference>
<dbReference type="AlphaFoldDB" id="A0A8C3H0C3"/>
<dbReference type="GO" id="GO:0006312">
    <property type="term" value="P:mitotic recombination"/>
    <property type="evidence" value="ECO:0007669"/>
    <property type="project" value="TreeGrafter"/>
</dbReference>
<keyword evidence="2" id="KW-0067">ATP-binding</keyword>
<sequence>MAASCTCALGRNENGGPKDPEPSLWLPERDPNPDVGPALSARFPAAFRGVGTRGVGSAAPGPGGSRAGGGRQRRGRLCRGRAARDKSPRRHPVPGRALRWPPRASPRFPPGPGKCRKTQNHRGITVTGAARAIPLPEGRLLPGAGSTQQDAAPFFQEQCGINASDGKRLEEAGFHMVKAMAYAPEKELLNIKVISETKADKIPVRVFWSFNPGYSTGLFLLAESVVVNLEGLQRAVKADAAELVPMGFTTTTEFHQRQSEIIQIPRGSKELDKLLQGGIETGSLTGLFGEFRTGKTQPCHCLAVTGQVGGSPHYNPIFRPHSRGIFANLGTFFDYLSVYYCLEVTIL</sequence>
<dbReference type="SUPFAM" id="SSF47794">
    <property type="entry name" value="Rad51 N-terminal domain-like"/>
    <property type="match status" value="1"/>
</dbReference>
<dbReference type="Gene3D" id="3.40.50.300">
    <property type="entry name" value="P-loop containing nucleotide triphosphate hydrolases"/>
    <property type="match status" value="1"/>
</dbReference>
<dbReference type="GO" id="GO:0042148">
    <property type="term" value="P:DNA strand invasion"/>
    <property type="evidence" value="ECO:0007669"/>
    <property type="project" value="TreeGrafter"/>
</dbReference>
<protein>
    <submittedName>
        <fullName evidence="4">Uncharacterized protein</fullName>
    </submittedName>
</protein>
<accession>A0A8C3H0C3</accession>
<dbReference type="GO" id="GO:0003697">
    <property type="term" value="F:single-stranded DNA binding"/>
    <property type="evidence" value="ECO:0007669"/>
    <property type="project" value="TreeGrafter"/>
</dbReference>
<dbReference type="PANTHER" id="PTHR22942">
    <property type="entry name" value="RECA/RAD51/RADA DNA STRAND-PAIRING FAMILY MEMBER"/>
    <property type="match status" value="1"/>
</dbReference>
<feature type="compositionally biased region" description="Basic residues" evidence="3">
    <location>
        <begin position="71"/>
        <end position="93"/>
    </location>
</feature>
<dbReference type="InterPro" id="IPR013632">
    <property type="entry name" value="Rad51_C"/>
</dbReference>
<feature type="compositionally biased region" description="Gly residues" evidence="3">
    <location>
        <begin position="61"/>
        <end position="70"/>
    </location>
</feature>
<accession>A0A8U7M608</accession>
<dbReference type="InterPro" id="IPR010995">
    <property type="entry name" value="DNA_repair_Rad51/TF_NusA_a-hlx"/>
</dbReference>
<evidence type="ECO:0000313" key="5">
    <source>
        <dbReference type="Proteomes" id="UP000694553"/>
    </source>
</evidence>
<dbReference type="SUPFAM" id="SSF52540">
    <property type="entry name" value="P-loop containing nucleoside triphosphate hydrolases"/>
    <property type="match status" value="1"/>
</dbReference>
<reference evidence="5" key="1">
    <citation type="submission" date="2019-10" db="EMBL/GenBank/DDBJ databases">
        <title>Corvus moneduloides (New Caledonian crow) genome, bCorMon1, primary haplotype.</title>
        <authorList>
            <person name="Rutz C."/>
            <person name="Fungtammasan C."/>
            <person name="Mountcastle J."/>
            <person name="Formenti G."/>
            <person name="Chow W."/>
            <person name="Howe K."/>
            <person name="Steele M.P."/>
            <person name="Fernandes J."/>
            <person name="Gilbert M.T.P."/>
            <person name="Fedrigo O."/>
            <person name="Jarvis E.D."/>
            <person name="Gemmell N."/>
        </authorList>
    </citation>
    <scope>NUCLEOTIDE SEQUENCE [LARGE SCALE GENOMIC DNA]</scope>
</reference>
<dbReference type="Proteomes" id="UP000694553">
    <property type="component" value="Unassembled WGS sequence"/>
</dbReference>
<dbReference type="GO" id="GO:0000794">
    <property type="term" value="C:condensed nuclear chromosome"/>
    <property type="evidence" value="ECO:0007669"/>
    <property type="project" value="TreeGrafter"/>
</dbReference>
<evidence type="ECO:0000256" key="2">
    <source>
        <dbReference type="ARBA" id="ARBA00022840"/>
    </source>
</evidence>
<feature type="compositionally biased region" description="Basic and acidic residues" evidence="3">
    <location>
        <begin position="16"/>
        <end position="32"/>
    </location>
</feature>
<dbReference type="Pfam" id="PF08423">
    <property type="entry name" value="Rad51"/>
    <property type="match status" value="1"/>
</dbReference>
<dbReference type="GO" id="GO:0007131">
    <property type="term" value="P:reciprocal meiotic recombination"/>
    <property type="evidence" value="ECO:0007669"/>
    <property type="project" value="TreeGrafter"/>
</dbReference>
<dbReference type="GO" id="GO:0070192">
    <property type="term" value="P:chromosome organization involved in meiotic cell cycle"/>
    <property type="evidence" value="ECO:0007669"/>
    <property type="project" value="TreeGrafter"/>
</dbReference>
<feature type="region of interest" description="Disordered" evidence="3">
    <location>
        <begin position="1"/>
        <end position="119"/>
    </location>
</feature>
<feature type="compositionally biased region" description="Pro residues" evidence="3">
    <location>
        <begin position="103"/>
        <end position="112"/>
    </location>
</feature>
<proteinExistence type="predicted"/>
<evidence type="ECO:0000313" key="4">
    <source>
        <dbReference type="Ensembl" id="ENSCMUP00000017764.2"/>
    </source>
</evidence>
<dbReference type="GO" id="GO:0000150">
    <property type="term" value="F:DNA strand exchange activity"/>
    <property type="evidence" value="ECO:0007669"/>
    <property type="project" value="TreeGrafter"/>
</dbReference>
<keyword evidence="1" id="KW-0547">Nucleotide-binding</keyword>
<dbReference type="Gene3D" id="1.10.150.20">
    <property type="entry name" value="5' to 3' exonuclease, C-terminal subdomain"/>
    <property type="match status" value="1"/>
</dbReference>
<dbReference type="Ensembl" id="ENSCMUT00000019081.2">
    <property type="protein sequence ID" value="ENSCMUP00000017764.2"/>
    <property type="gene ID" value="ENSCMUG00000010976.2"/>
</dbReference>
<organism evidence="4 5">
    <name type="scientific">Corvus moneduloides</name>
    <name type="common">New Caledonian crow</name>
    <dbReference type="NCBI Taxonomy" id="1196302"/>
    <lineage>
        <taxon>Eukaryota</taxon>
        <taxon>Metazoa</taxon>
        <taxon>Chordata</taxon>
        <taxon>Craniata</taxon>
        <taxon>Vertebrata</taxon>
        <taxon>Euteleostomi</taxon>
        <taxon>Archelosauria</taxon>
        <taxon>Archosauria</taxon>
        <taxon>Dinosauria</taxon>
        <taxon>Saurischia</taxon>
        <taxon>Theropoda</taxon>
        <taxon>Coelurosauria</taxon>
        <taxon>Aves</taxon>
        <taxon>Neognathae</taxon>
        <taxon>Neoaves</taxon>
        <taxon>Telluraves</taxon>
        <taxon>Australaves</taxon>
        <taxon>Passeriformes</taxon>
        <taxon>Corvoidea</taxon>
        <taxon>Corvidae</taxon>
        <taxon>Corvus</taxon>
    </lineage>
</organism>
<dbReference type="InterPro" id="IPR020588">
    <property type="entry name" value="RecA_ATP-bd"/>
</dbReference>
<dbReference type="PANTHER" id="PTHR22942:SF39">
    <property type="entry name" value="DNA REPAIR PROTEIN RAD51 HOMOLOG 1"/>
    <property type="match status" value="1"/>
</dbReference>
<reference evidence="4" key="2">
    <citation type="submission" date="2025-08" db="UniProtKB">
        <authorList>
            <consortium name="Ensembl"/>
        </authorList>
    </citation>
    <scope>IDENTIFICATION</scope>
</reference>
<dbReference type="GO" id="GO:0005524">
    <property type="term" value="F:ATP binding"/>
    <property type="evidence" value="ECO:0007669"/>
    <property type="project" value="UniProtKB-KW"/>
</dbReference>
<dbReference type="GO" id="GO:0000730">
    <property type="term" value="P:DNA recombinase assembly"/>
    <property type="evidence" value="ECO:0007669"/>
    <property type="project" value="TreeGrafter"/>
</dbReference>